<keyword evidence="1 6" id="KW-0645">Protease</keyword>
<keyword evidence="5 6" id="KW-0482">Metalloprotease</keyword>
<dbReference type="Gene3D" id="3.30.2010.10">
    <property type="entry name" value="Metalloproteases ('zincins'), catalytic domain"/>
    <property type="match status" value="1"/>
</dbReference>
<gene>
    <name evidence="10" type="ORF">GE061_005169</name>
</gene>
<evidence type="ECO:0000256" key="5">
    <source>
        <dbReference type="ARBA" id="ARBA00023049"/>
    </source>
</evidence>
<evidence type="ECO:0000256" key="8">
    <source>
        <dbReference type="SAM" id="Phobius"/>
    </source>
</evidence>
<feature type="transmembrane region" description="Helical" evidence="8">
    <location>
        <begin position="23"/>
        <end position="42"/>
    </location>
</feature>
<dbReference type="OrthoDB" id="6610172at2759"/>
<dbReference type="AlphaFoldDB" id="A0A8S9WZF0"/>
<dbReference type="PANTHER" id="PTHR10120">
    <property type="entry name" value="CAAX PRENYL PROTEASE 1"/>
    <property type="match status" value="1"/>
</dbReference>
<sequence>MDPNSVEGTTRRYLMMGIMSMTVWRGFLVLRQIMLVAVTTIVPPMLAKAMKQQDFAGYRRVAIVSLIGNAFELARGAAMTLSRIYRGYPAWLWNLTGSYANSMEGRTLMYPILEIMLANWFPMTFILLVFLVTWNLVALLTLYFYVAFLIVLSTFLTFMLITLTKHLGPAAIMYVAIPLNILEMLNIIAVIEFVLPFYCQQLPPDAKATLNPVAGRVNYPASKICMIPEEATDFSPNAAYMGLMGFKIIVITESLLKSVGLVDTRSVLAHELGHWARGHMAVGVTTRLFQTIMCCFMLAISYGNSLLFQVFGFHDSDPPHPAVGVLVCWQYIVPLANAVILGVSYHPLLLLRVPGRQIRGGHGSGRRTHQRPNDARQRP</sequence>
<evidence type="ECO:0000313" key="10">
    <source>
        <dbReference type="EMBL" id="KAF6200725.1"/>
    </source>
</evidence>
<dbReference type="Pfam" id="PF01435">
    <property type="entry name" value="Peptidase_M48"/>
    <property type="match status" value="1"/>
</dbReference>
<organism evidence="10 11">
    <name type="scientific">Apolygus lucorum</name>
    <name type="common">Small green plant bug</name>
    <name type="synonym">Lygocoris lucorum</name>
    <dbReference type="NCBI Taxonomy" id="248454"/>
    <lineage>
        <taxon>Eukaryota</taxon>
        <taxon>Metazoa</taxon>
        <taxon>Ecdysozoa</taxon>
        <taxon>Arthropoda</taxon>
        <taxon>Hexapoda</taxon>
        <taxon>Insecta</taxon>
        <taxon>Pterygota</taxon>
        <taxon>Neoptera</taxon>
        <taxon>Paraneoptera</taxon>
        <taxon>Hemiptera</taxon>
        <taxon>Heteroptera</taxon>
        <taxon>Panheteroptera</taxon>
        <taxon>Cimicomorpha</taxon>
        <taxon>Miridae</taxon>
        <taxon>Mirini</taxon>
        <taxon>Apolygus</taxon>
    </lineage>
</organism>
<dbReference type="InterPro" id="IPR001915">
    <property type="entry name" value="Peptidase_M48"/>
</dbReference>
<keyword evidence="8" id="KW-0472">Membrane</keyword>
<comment type="similarity">
    <text evidence="6">Belongs to the peptidase M48 family.</text>
</comment>
<feature type="domain" description="Peptidase M48" evidence="9">
    <location>
        <begin position="209"/>
        <end position="339"/>
    </location>
</feature>
<evidence type="ECO:0000256" key="1">
    <source>
        <dbReference type="ARBA" id="ARBA00022670"/>
    </source>
</evidence>
<dbReference type="Proteomes" id="UP000466442">
    <property type="component" value="Unassembled WGS sequence"/>
</dbReference>
<dbReference type="EMBL" id="WIXP02000013">
    <property type="protein sequence ID" value="KAF6200725.1"/>
    <property type="molecule type" value="Genomic_DNA"/>
</dbReference>
<evidence type="ECO:0000259" key="9">
    <source>
        <dbReference type="Pfam" id="PF01435"/>
    </source>
</evidence>
<feature type="transmembrane region" description="Helical" evidence="8">
    <location>
        <begin position="331"/>
        <end position="351"/>
    </location>
</feature>
<dbReference type="GO" id="GO:0046872">
    <property type="term" value="F:metal ion binding"/>
    <property type="evidence" value="ECO:0007669"/>
    <property type="project" value="UniProtKB-KW"/>
</dbReference>
<protein>
    <recommendedName>
        <fullName evidence="9">Peptidase M48 domain-containing protein</fullName>
    </recommendedName>
</protein>
<comment type="cofactor">
    <cofactor evidence="6">
        <name>Zn(2+)</name>
        <dbReference type="ChEBI" id="CHEBI:29105"/>
    </cofactor>
    <text evidence="6">Binds 1 zinc ion per subunit.</text>
</comment>
<keyword evidence="8" id="KW-1133">Transmembrane helix</keyword>
<feature type="transmembrane region" description="Helical" evidence="8">
    <location>
        <begin position="112"/>
        <end position="136"/>
    </location>
</feature>
<name>A0A8S9WZF0_APOLU</name>
<feature type="transmembrane region" description="Helical" evidence="8">
    <location>
        <begin position="171"/>
        <end position="195"/>
    </location>
</feature>
<feature type="region of interest" description="Disordered" evidence="7">
    <location>
        <begin position="360"/>
        <end position="379"/>
    </location>
</feature>
<evidence type="ECO:0000313" key="11">
    <source>
        <dbReference type="Proteomes" id="UP000466442"/>
    </source>
</evidence>
<dbReference type="GO" id="GO:0006508">
    <property type="term" value="P:proteolysis"/>
    <property type="evidence" value="ECO:0007669"/>
    <property type="project" value="UniProtKB-KW"/>
</dbReference>
<keyword evidence="11" id="KW-1185">Reference proteome</keyword>
<proteinExistence type="inferred from homology"/>
<reference evidence="10" key="1">
    <citation type="journal article" date="2021" name="Mol. Ecol. Resour.">
        <title>Apolygus lucorum genome provides insights into omnivorousness and mesophyll feeding.</title>
        <authorList>
            <person name="Liu Y."/>
            <person name="Liu H."/>
            <person name="Wang H."/>
            <person name="Huang T."/>
            <person name="Liu B."/>
            <person name="Yang B."/>
            <person name="Yin L."/>
            <person name="Li B."/>
            <person name="Zhang Y."/>
            <person name="Zhang S."/>
            <person name="Jiang F."/>
            <person name="Zhang X."/>
            <person name="Ren Y."/>
            <person name="Wang B."/>
            <person name="Wang S."/>
            <person name="Lu Y."/>
            <person name="Wu K."/>
            <person name="Fan W."/>
            <person name="Wang G."/>
        </authorList>
    </citation>
    <scope>NUCLEOTIDE SEQUENCE</scope>
    <source>
        <strain evidence="10">12Hb</strain>
    </source>
</reference>
<evidence type="ECO:0000256" key="7">
    <source>
        <dbReference type="SAM" id="MobiDB-lite"/>
    </source>
</evidence>
<evidence type="ECO:0000256" key="3">
    <source>
        <dbReference type="ARBA" id="ARBA00022801"/>
    </source>
</evidence>
<keyword evidence="4 6" id="KW-0862">Zinc</keyword>
<feature type="transmembrane region" description="Helical" evidence="8">
    <location>
        <begin position="142"/>
        <end position="164"/>
    </location>
</feature>
<evidence type="ECO:0000256" key="2">
    <source>
        <dbReference type="ARBA" id="ARBA00022723"/>
    </source>
</evidence>
<feature type="transmembrane region" description="Helical" evidence="8">
    <location>
        <begin position="288"/>
        <end position="311"/>
    </location>
</feature>
<keyword evidence="2" id="KW-0479">Metal-binding</keyword>
<dbReference type="GO" id="GO:0004222">
    <property type="term" value="F:metalloendopeptidase activity"/>
    <property type="evidence" value="ECO:0007669"/>
    <property type="project" value="InterPro"/>
</dbReference>
<keyword evidence="3 6" id="KW-0378">Hydrolase</keyword>
<keyword evidence="8" id="KW-0812">Transmembrane</keyword>
<accession>A0A8S9WZF0</accession>
<evidence type="ECO:0000256" key="6">
    <source>
        <dbReference type="RuleBase" id="RU003983"/>
    </source>
</evidence>
<comment type="caution">
    <text evidence="10">The sequence shown here is derived from an EMBL/GenBank/DDBJ whole genome shotgun (WGS) entry which is preliminary data.</text>
</comment>
<evidence type="ECO:0000256" key="4">
    <source>
        <dbReference type="ARBA" id="ARBA00022833"/>
    </source>
</evidence>